<comment type="caution">
    <text evidence="4">The sequence shown here is derived from an EMBL/GenBank/DDBJ whole genome shotgun (WGS) entry which is preliminary data.</text>
</comment>
<keyword evidence="3" id="KW-0472">Membrane</keyword>
<feature type="transmembrane region" description="Helical" evidence="3">
    <location>
        <begin position="191"/>
        <end position="209"/>
    </location>
</feature>
<dbReference type="EMBL" id="JAJISC010000004">
    <property type="protein sequence ID" value="MCS2609540.1"/>
    <property type="molecule type" value="Genomic_DNA"/>
</dbReference>
<dbReference type="PROSITE" id="PS00379">
    <property type="entry name" value="CDP_ALCOHOL_P_TRANSF"/>
    <property type="match status" value="1"/>
</dbReference>
<dbReference type="RefSeq" id="WP_259036053.1">
    <property type="nucleotide sequence ID" value="NZ_JAJISC010000004.1"/>
</dbReference>
<feature type="transmembrane region" description="Helical" evidence="3">
    <location>
        <begin position="215"/>
        <end position="236"/>
    </location>
</feature>
<organism evidence="4 5">
    <name type="scientific">Halomonas dongshanensis</name>
    <dbReference type="NCBI Taxonomy" id="2890835"/>
    <lineage>
        <taxon>Bacteria</taxon>
        <taxon>Pseudomonadati</taxon>
        <taxon>Pseudomonadota</taxon>
        <taxon>Gammaproteobacteria</taxon>
        <taxon>Oceanospirillales</taxon>
        <taxon>Halomonadaceae</taxon>
        <taxon>Halomonas</taxon>
    </lineage>
</organism>
<evidence type="ECO:0000313" key="5">
    <source>
        <dbReference type="Proteomes" id="UP001165542"/>
    </source>
</evidence>
<keyword evidence="1 2" id="KW-0808">Transferase</keyword>
<feature type="transmembrane region" description="Helical" evidence="3">
    <location>
        <begin position="99"/>
        <end position="119"/>
    </location>
</feature>
<dbReference type="Gene3D" id="1.20.120.1760">
    <property type="match status" value="1"/>
</dbReference>
<keyword evidence="3" id="KW-1133">Transmembrane helix</keyword>
<dbReference type="Pfam" id="PF01066">
    <property type="entry name" value="CDP-OH_P_transf"/>
    <property type="match status" value="1"/>
</dbReference>
<feature type="transmembrane region" description="Helical" evidence="3">
    <location>
        <begin position="131"/>
        <end position="151"/>
    </location>
</feature>
<feature type="transmembrane region" description="Helical" evidence="3">
    <location>
        <begin position="76"/>
        <end position="93"/>
    </location>
</feature>
<dbReference type="Proteomes" id="UP001165542">
    <property type="component" value="Unassembled WGS sequence"/>
</dbReference>
<comment type="similarity">
    <text evidence="2">Belongs to the CDP-alcohol phosphatidyltransferase class-I family.</text>
</comment>
<gene>
    <name evidence="4" type="ORF">LLY24_09460</name>
</gene>
<name>A0ABT2EDB4_9GAMM</name>
<keyword evidence="3" id="KW-0812">Transmembrane</keyword>
<evidence type="ECO:0000313" key="4">
    <source>
        <dbReference type="EMBL" id="MCS2609540.1"/>
    </source>
</evidence>
<dbReference type="InterPro" id="IPR048254">
    <property type="entry name" value="CDP_ALCOHOL_P_TRANSF_CS"/>
</dbReference>
<keyword evidence="5" id="KW-1185">Reference proteome</keyword>
<reference evidence="4" key="1">
    <citation type="submission" date="2021-11" db="EMBL/GenBank/DDBJ databases">
        <title>Halomonas sp., isolated from a coastal aquaculture zone in Dongshan Bay.</title>
        <authorList>
            <person name="Lin W."/>
        </authorList>
    </citation>
    <scope>NUCLEOTIDE SEQUENCE</scope>
    <source>
        <strain evidence="4">Yzlin-01</strain>
    </source>
</reference>
<evidence type="ECO:0000256" key="2">
    <source>
        <dbReference type="RuleBase" id="RU003750"/>
    </source>
</evidence>
<proteinExistence type="inferred from homology"/>
<sequence>MFHFFSTPLRPAGSRCAITLVELAMASTLFVGIGNMMPFVMGLLPWVVACSVWAVIVGLVVTYWRHGPLGWANRVTLGRAVLVALVAGGVAHHGLSDAIWLWLGVALIALMLDGVDGWIARHTHSHSNFGARFDMELDALLILLLCVGLIVDTKLGLWVLLVGLMRYFFVAAGALLPWLEAPLFPSYRRKTVCVWQVAALLLALTPLTNLLTAQLLVLSALGSLIYSFGVDTWWLYRHAHKHQ</sequence>
<feature type="transmembrane region" description="Helical" evidence="3">
    <location>
        <begin position="157"/>
        <end position="179"/>
    </location>
</feature>
<dbReference type="InterPro" id="IPR000462">
    <property type="entry name" value="CDP-OH_P_trans"/>
</dbReference>
<evidence type="ECO:0000256" key="1">
    <source>
        <dbReference type="ARBA" id="ARBA00022679"/>
    </source>
</evidence>
<feature type="transmembrane region" description="Helical" evidence="3">
    <location>
        <begin position="39"/>
        <end position="64"/>
    </location>
</feature>
<protein>
    <submittedName>
        <fullName evidence="4">CDP-alcohol phosphatidyltransferase family protein</fullName>
    </submittedName>
</protein>
<dbReference type="InterPro" id="IPR043130">
    <property type="entry name" value="CDP-OH_PTrfase_TM_dom"/>
</dbReference>
<feature type="transmembrane region" description="Helical" evidence="3">
    <location>
        <begin position="12"/>
        <end position="33"/>
    </location>
</feature>
<accession>A0ABT2EDB4</accession>
<evidence type="ECO:0000256" key="3">
    <source>
        <dbReference type="SAM" id="Phobius"/>
    </source>
</evidence>